<evidence type="ECO:0000259" key="1">
    <source>
        <dbReference type="Pfam" id="PF07726"/>
    </source>
</evidence>
<dbReference type="EMBL" id="JAPOHA010000001">
    <property type="protein sequence ID" value="MCY1712766.1"/>
    <property type="molecule type" value="Genomic_DNA"/>
</dbReference>
<dbReference type="Proteomes" id="UP001082703">
    <property type="component" value="Unassembled WGS sequence"/>
</dbReference>
<reference evidence="3 4" key="1">
    <citation type="submission" date="2022-11" db="EMBL/GenBank/DDBJ databases">
        <authorList>
            <person name="Caiyu Z."/>
        </authorList>
    </citation>
    <scope>NUCLEOTIDE SEQUENCE [LARGE SCALE GENOMIC DNA]</scope>
    <source>
        <strain evidence="3 4">YR-4</strain>
    </source>
</reference>
<evidence type="ECO:0000313" key="3">
    <source>
        <dbReference type="EMBL" id="MCY1712766.1"/>
    </source>
</evidence>
<organism evidence="3 4">
    <name type="scientific">Caproiciproducens galactitolivorans</name>
    <dbReference type="NCBI Taxonomy" id="642589"/>
    <lineage>
        <taxon>Bacteria</taxon>
        <taxon>Bacillati</taxon>
        <taxon>Bacillota</taxon>
        <taxon>Clostridia</taxon>
        <taxon>Eubacteriales</taxon>
        <taxon>Acutalibacteraceae</taxon>
        <taxon>Caproiciproducens</taxon>
    </lineage>
</organism>
<accession>A0ABT4BS59</accession>
<dbReference type="Pfam" id="PF07726">
    <property type="entry name" value="AAA_3"/>
    <property type="match status" value="1"/>
</dbReference>
<feature type="domain" description="ChlI/MoxR AAA lid" evidence="2">
    <location>
        <begin position="228"/>
        <end position="297"/>
    </location>
</feature>
<dbReference type="Gene3D" id="3.40.50.300">
    <property type="entry name" value="P-loop containing nucleotide triphosphate hydrolases"/>
    <property type="match status" value="1"/>
</dbReference>
<dbReference type="PANTHER" id="PTHR42759:SF5">
    <property type="entry name" value="METHANOL DEHYDROGENASE REGULATOR"/>
    <property type="match status" value="1"/>
</dbReference>
<dbReference type="SUPFAM" id="SSF52540">
    <property type="entry name" value="P-loop containing nucleoside triphosphate hydrolases"/>
    <property type="match status" value="1"/>
</dbReference>
<feature type="domain" description="ATPase AAA-3" evidence="1">
    <location>
        <begin position="35"/>
        <end position="165"/>
    </location>
</feature>
<evidence type="ECO:0000313" key="4">
    <source>
        <dbReference type="Proteomes" id="UP001082703"/>
    </source>
</evidence>
<dbReference type="InterPro" id="IPR041628">
    <property type="entry name" value="ChlI/MoxR_AAA_lid"/>
</dbReference>
<dbReference type="PIRSF" id="PIRSF002849">
    <property type="entry name" value="AAA_ATPase_chaperone_MoxR_prd"/>
    <property type="match status" value="1"/>
</dbReference>
<evidence type="ECO:0000259" key="2">
    <source>
        <dbReference type="Pfam" id="PF17863"/>
    </source>
</evidence>
<gene>
    <name evidence="3" type="ORF">OUY18_00640</name>
</gene>
<keyword evidence="4" id="KW-1185">Reference proteome</keyword>
<comment type="caution">
    <text evidence="3">The sequence shown here is derived from an EMBL/GenBank/DDBJ whole genome shotgun (WGS) entry which is preliminary data.</text>
</comment>
<sequence>MQGKASQIINEVKKAVVGKDAIICKVLMVILAQGHILLEDIPGVGKTTLALAFSKAMSLDYKRVQFTPDVMPTDVTGFSIYNKATGKLEYKPGAALCNLFLADEINRTSSKTQSALLEVMEEGSITVDGITRSTPKPYIVIATQNPVGSAGTQMLPESQLDRFMVRLTMGYPKFGDEVEILKRKQGDDPLDSVCKVVDEQAILSMQVQTDAVYISDDLYAYIARLVSATRENSMIRLGASPRGSIALARMAQAAAYLSGRDYIVPKDVQFVFRDVIEHRILLNSQAKISSVSAGELLDGILKEVHAPSIVR</sequence>
<dbReference type="InterPro" id="IPR011703">
    <property type="entry name" value="ATPase_AAA-3"/>
</dbReference>
<dbReference type="Gene3D" id="1.10.8.80">
    <property type="entry name" value="Magnesium chelatase subunit I, C-Terminal domain"/>
    <property type="match status" value="1"/>
</dbReference>
<dbReference type="Pfam" id="PF17863">
    <property type="entry name" value="AAA_lid_2"/>
    <property type="match status" value="1"/>
</dbReference>
<dbReference type="InterPro" id="IPR027417">
    <property type="entry name" value="P-loop_NTPase"/>
</dbReference>
<name>A0ABT4BS59_9FIRM</name>
<dbReference type="CDD" id="cd00009">
    <property type="entry name" value="AAA"/>
    <property type="match status" value="1"/>
</dbReference>
<dbReference type="PANTHER" id="PTHR42759">
    <property type="entry name" value="MOXR FAMILY PROTEIN"/>
    <property type="match status" value="1"/>
</dbReference>
<proteinExistence type="predicted"/>
<protein>
    <submittedName>
        <fullName evidence="3">MoxR family ATPase</fullName>
    </submittedName>
</protein>
<dbReference type="InterPro" id="IPR050764">
    <property type="entry name" value="CbbQ/NirQ/NorQ/GpvN"/>
</dbReference>
<dbReference type="RefSeq" id="WP_268056775.1">
    <property type="nucleotide sequence ID" value="NZ_JAPOHA010000001.1"/>
</dbReference>